<dbReference type="AlphaFoldDB" id="A0A152A337"/>
<evidence type="ECO:0000313" key="8">
    <source>
        <dbReference type="Proteomes" id="UP000076078"/>
    </source>
</evidence>
<evidence type="ECO:0000256" key="3">
    <source>
        <dbReference type="ARBA" id="ARBA00022840"/>
    </source>
</evidence>
<dbReference type="Pfam" id="PF00118">
    <property type="entry name" value="Cpn60_TCP1"/>
    <property type="match status" value="1"/>
</dbReference>
<dbReference type="InterPro" id="IPR002194">
    <property type="entry name" value="Chaperonin_TCP-1_CS"/>
</dbReference>
<evidence type="ECO:0000256" key="2">
    <source>
        <dbReference type="ARBA" id="ARBA00022741"/>
    </source>
</evidence>
<organism evidence="7 8">
    <name type="scientific">Tieghemostelium lacteum</name>
    <name type="common">Slime mold</name>
    <name type="synonym">Dictyostelium lacteum</name>
    <dbReference type="NCBI Taxonomy" id="361077"/>
    <lineage>
        <taxon>Eukaryota</taxon>
        <taxon>Amoebozoa</taxon>
        <taxon>Evosea</taxon>
        <taxon>Eumycetozoa</taxon>
        <taxon>Dictyostelia</taxon>
        <taxon>Dictyosteliales</taxon>
        <taxon>Raperosteliaceae</taxon>
        <taxon>Tieghemostelium</taxon>
    </lineage>
</organism>
<dbReference type="Gene3D" id="3.30.260.10">
    <property type="entry name" value="TCP-1-like chaperonin intermediate domain"/>
    <property type="match status" value="1"/>
</dbReference>
<dbReference type="GO" id="GO:0005524">
    <property type="term" value="F:ATP binding"/>
    <property type="evidence" value="ECO:0007669"/>
    <property type="project" value="UniProtKB-KW"/>
</dbReference>
<comment type="caution">
    <text evidence="7">The sequence shown here is derived from an EMBL/GenBank/DDBJ whole genome shotgun (WGS) entry which is preliminary data.</text>
</comment>
<dbReference type="InterPro" id="IPR027410">
    <property type="entry name" value="TCP-1-like_intermed_sf"/>
</dbReference>
<evidence type="ECO:0000256" key="5">
    <source>
        <dbReference type="ARBA" id="ARBA00024677"/>
    </source>
</evidence>
<dbReference type="InterPro" id="IPR002423">
    <property type="entry name" value="Cpn60/GroEL/TCP-1"/>
</dbReference>
<keyword evidence="2 6" id="KW-0547">Nucleotide-binding</keyword>
<dbReference type="STRING" id="361077.A0A152A337"/>
<protein>
    <submittedName>
        <fullName evidence="7">Uncharacterized protein</fullName>
    </submittedName>
</protein>
<dbReference type="InParanoid" id="A0A152A337"/>
<dbReference type="InterPro" id="IPR017998">
    <property type="entry name" value="Chaperone_TCP-1"/>
</dbReference>
<keyword evidence="4 6" id="KW-0143">Chaperone</keyword>
<dbReference type="OMA" id="KHYSYWT"/>
<comment type="function">
    <text evidence="5">Molecular chaperone; assists the folding of proteins upon ATP hydrolysis. Known to play a role, in vitro, in the folding of actin and tubulin.</text>
</comment>
<reference evidence="7 8" key="1">
    <citation type="submission" date="2015-12" db="EMBL/GenBank/DDBJ databases">
        <title>Dictyostelia acquired genes for synthesis and detection of signals that induce cell-type specialization by lateral gene transfer from prokaryotes.</title>
        <authorList>
            <person name="Gloeckner G."/>
            <person name="Schaap P."/>
        </authorList>
    </citation>
    <scope>NUCLEOTIDE SEQUENCE [LARGE SCALE GENOMIC DNA]</scope>
    <source>
        <strain evidence="7 8">TK</strain>
    </source>
</reference>
<evidence type="ECO:0000256" key="4">
    <source>
        <dbReference type="ARBA" id="ARBA00023186"/>
    </source>
</evidence>
<dbReference type="Gene3D" id="3.50.7.10">
    <property type="entry name" value="GroEL"/>
    <property type="match status" value="1"/>
</dbReference>
<name>A0A152A337_TIELA</name>
<proteinExistence type="inferred from homology"/>
<keyword evidence="8" id="KW-1185">Reference proteome</keyword>
<dbReference type="PROSITE" id="PS00995">
    <property type="entry name" value="TCP1_3"/>
    <property type="match status" value="1"/>
</dbReference>
<dbReference type="InterPro" id="IPR027413">
    <property type="entry name" value="GROEL-like_equatorial_sf"/>
</dbReference>
<dbReference type="GO" id="GO:0016887">
    <property type="term" value="F:ATP hydrolysis activity"/>
    <property type="evidence" value="ECO:0007669"/>
    <property type="project" value="InterPro"/>
</dbReference>
<dbReference type="SUPFAM" id="SSF54849">
    <property type="entry name" value="GroEL-intermediate domain like"/>
    <property type="match status" value="1"/>
</dbReference>
<dbReference type="Gene3D" id="1.10.560.10">
    <property type="entry name" value="GroEL-like equatorial domain"/>
    <property type="match status" value="1"/>
</dbReference>
<dbReference type="OrthoDB" id="19969at2759"/>
<dbReference type="PRINTS" id="PR00304">
    <property type="entry name" value="TCOMPLEXTCP1"/>
</dbReference>
<evidence type="ECO:0000256" key="1">
    <source>
        <dbReference type="ARBA" id="ARBA00008020"/>
    </source>
</evidence>
<evidence type="ECO:0000256" key="6">
    <source>
        <dbReference type="RuleBase" id="RU004187"/>
    </source>
</evidence>
<dbReference type="GO" id="GO:0140662">
    <property type="term" value="F:ATP-dependent protein folding chaperone"/>
    <property type="evidence" value="ECO:0007669"/>
    <property type="project" value="InterPro"/>
</dbReference>
<dbReference type="InterPro" id="IPR027409">
    <property type="entry name" value="GroEL-like_apical_dom_sf"/>
</dbReference>
<dbReference type="SUPFAM" id="SSF52029">
    <property type="entry name" value="GroEL apical domain-like"/>
    <property type="match status" value="1"/>
</dbReference>
<dbReference type="GO" id="GO:0051082">
    <property type="term" value="F:unfolded protein binding"/>
    <property type="evidence" value="ECO:0007669"/>
    <property type="project" value="InterPro"/>
</dbReference>
<dbReference type="Proteomes" id="UP000076078">
    <property type="component" value="Unassembled WGS sequence"/>
</dbReference>
<dbReference type="PANTHER" id="PTHR11353">
    <property type="entry name" value="CHAPERONIN"/>
    <property type="match status" value="1"/>
</dbReference>
<evidence type="ECO:0000313" key="7">
    <source>
        <dbReference type="EMBL" id="KYR00636.1"/>
    </source>
</evidence>
<gene>
    <name evidence="7" type="ORF">DLAC_02663</name>
</gene>
<keyword evidence="3 6" id="KW-0067">ATP-binding</keyword>
<comment type="similarity">
    <text evidence="1 6">Belongs to the TCP-1 chaperonin family.</text>
</comment>
<dbReference type="FunCoup" id="A0A152A337">
    <property type="interactions" value="474"/>
</dbReference>
<dbReference type="EMBL" id="LODT01000013">
    <property type="protein sequence ID" value="KYR00636.1"/>
    <property type="molecule type" value="Genomic_DNA"/>
</dbReference>
<accession>A0A152A337</accession>
<dbReference type="SUPFAM" id="SSF48592">
    <property type="entry name" value="GroEL equatorial domain-like"/>
    <property type="match status" value="1"/>
</dbReference>
<sequence>MINNHSDKAIENYLNEKNIKSGLKSLDSIQTISNSIFSILRTSIGPRSQSKLIIKSDGSYLISNDGSTILRNLSMRNSIGNVLVQISLSQDREIGDGTTSVVLITCELLRLLIQYLQRNSLEQKYHQITLTQVLYEFLTLIDTELLPSISMEYQQSLDRNNEILYKLAGVALGTKHYSYWTDNLTQLIIDSVEFCNNTVSKKIDLRNSLQIQKLYSGNDTIESSEFLRSSCILTLSSVPMLLVSNDNQNSIRIIIINSKSFFNSVNSSPIRDLTEMNNYFQRDDRFANEFVKVIEKYGVSAVFCRHQIPDQLLQLLQMNRISVIQNITEDSLEKLERLSSSIGINSLNDLSTINIGTLTDLELLTKYENEYYLKCTNNGDTKSSNGVSVILLKGPTKDIVDDLEIGIIDSLYLLKSTLESSSRLVYGGGCFEMALAAKLLEYCNGLPLGSLKRDIGEILAETFQVIPMLLLINSSLDQTSMTPQTILSNLIKKHQTTSTKSNDALCSLGIDGWSGDIKDMSTLNIIEPLTLKKSIINTSFEACITFLRIDTYLHFIEDE</sequence>